<evidence type="ECO:0000313" key="2">
    <source>
        <dbReference type="EMBL" id="AVM87666.1"/>
    </source>
</evidence>
<organism evidence="2 3">
    <name type="scientific">Wenling hagfish virus</name>
    <dbReference type="NCBI Taxonomy" id="2116438"/>
    <lineage>
        <taxon>Viruses</taxon>
        <taxon>Riboviria</taxon>
        <taxon>Orthornavirae</taxon>
        <taxon>Negarnaviricota</taxon>
        <taxon>Polyploviricotina</taxon>
        <taxon>Bunyaviricetes</taxon>
        <taxon>Elliovirales</taxon>
        <taxon>Hantaviridae</taxon>
        <taxon>Agantavirinae</taxon>
        <taxon>Agnathovirus</taxon>
        <taxon>Agnathovirus eptatreti</taxon>
    </lineage>
</organism>
<feature type="transmembrane region" description="Helical" evidence="1">
    <location>
        <begin position="493"/>
        <end position="519"/>
    </location>
</feature>
<keyword evidence="1" id="KW-1133">Transmembrane helix</keyword>
<keyword evidence="3" id="KW-1185">Reference proteome</keyword>
<protein>
    <submittedName>
        <fullName evidence="2">Glycoprotein</fullName>
    </submittedName>
</protein>
<evidence type="ECO:0000256" key="1">
    <source>
        <dbReference type="SAM" id="Phobius"/>
    </source>
</evidence>
<keyword evidence="1" id="KW-0812">Transmembrane</keyword>
<feature type="transmembrane region" description="Helical" evidence="1">
    <location>
        <begin position="1146"/>
        <end position="1167"/>
    </location>
</feature>
<reference evidence="2" key="1">
    <citation type="journal article" date="2018" name="Nature">
        <title>The evolutionary history of vertebrate RNA viruses.</title>
        <authorList>
            <person name="Shi M."/>
            <person name="Lin X.D."/>
            <person name="Chen X."/>
            <person name="Tian J.H."/>
            <person name="Chen L.J."/>
            <person name="Li K."/>
            <person name="Wang W."/>
            <person name="Eden J.S."/>
            <person name="Shen J.J."/>
            <person name="Liu L."/>
            <person name="Holmes E.C."/>
            <person name="Zhang Y.Z."/>
        </authorList>
    </citation>
    <scope>NUCLEOTIDE SEQUENCE</scope>
    <source>
        <strain evidence="2">DHMMS25300</strain>
    </source>
</reference>
<proteinExistence type="predicted"/>
<feature type="transmembrane region" description="Helical" evidence="1">
    <location>
        <begin position="357"/>
        <end position="386"/>
    </location>
</feature>
<evidence type="ECO:0000313" key="3">
    <source>
        <dbReference type="Proteomes" id="UP000297129"/>
    </source>
</evidence>
<accession>A0A2P1GNR2</accession>
<sequence length="1192" mass="131295">MVTSLPQHVRRVSYRANMCFLVLLALVFVPAPILGTIHHQILSSRASPADFELIAIPFSANLIKIQGYKDVTNYQSALPNESPLRSCPGFSSFTGPSFCIQAPSSDVQPILAIFSPTGLLEHPPQMTINDETVPIVFKQNPCLTGLYIPTAGCFTQAKDGPVETIVPVIKQREGALVPTGLVIEQDRTLTSPIPAFPMFKPRKISTSLTKSCATTSTETIFKCGQILTNHECTTCIFESSFQMTEVEGVVQDLPICRLVQTVANPEFSLGIFESELISSFVSKYDYSCNSEMTSCWLRCFPPNQCTAKCNGESYTVSTGSTEHISCLRSWKSALHPLGSVRHPLTKTLCGSRTHRNLGFAAISVFLIGWKVIPLILTAIASCYYLYLLGKRWYNDREGFSQILKKRISSDRLKKSMNCPYCRLHMEFTPEMNWHSRTCPTLRCPNCDMQNETLSDLQEHAGCCPPRDWQRQVRINLEADLEEKNKAKGLRMRLAYGTVSRVSHVIWIVLVILLSFSWLVTAQKFDPGKSGKTELSNRCLYSRHVPNDNIIYCYPKSSAYDTQNVCAFQNTKTGEIKAKVCIGGPQKVPFESFVPVKSTSGPIGCCAPPYDQMKPGSRGFTDTSRITVPPVIKKSNDNKYAAFSIVPSDWQNWILRGKSREIPAMLSTYPDVFSHSAGSGVKSLDFSNGKNLLVEVPLKLKEYQSWTRKATGYTLKSQQGTPIASGAKSPIIDFVLVRPLLCADINFIGFWRGAEWKTEEHYHCNVECNEKYWNSWKQPAHIHNGRGCFYEFSLNRASQFSCRGYGCAAINEGCILTNAIYYFTSKGEFYSTTAQREMYEVCLRVGTKTSCGVVEANNCLKLSGAEVCAGNTGSGMGGEIYIPPGSTNAISVSNRCKQNCAIGDVGDIMQSSSGQISCPKLTGATASKYCSKNGPRYAVKGLGDSGMVRYMANRNERHFYQGISYISAIPPGSRTPDKICLPPAPSQNGRTIRFTLKLMDVFEIEQQAPETSCTVITRITHIEGCAGCLAGFKATCQTTLSGCPSQTTPIEVCDSVSKSCIGSTMAQLTEGKEEQITVQTTGGTYAAKYQCCGPDGCGEATEQAEEPEFIITGEKDQVFQKDEDCGFYCNAEENVVVVTDSAVNGGVIAAIVILVAAIISMIVIYVVCRCSKKKAREDDTMLRKISKKINKSQ</sequence>
<dbReference type="Proteomes" id="UP000297129">
    <property type="component" value="Genome"/>
</dbReference>
<dbReference type="EMBL" id="MG599953">
    <property type="protein sequence ID" value="AVM87666.1"/>
    <property type="molecule type" value="Viral_cRNA"/>
</dbReference>
<name>A0A2P1GNR2_9VIRU</name>
<keyword evidence="1" id="KW-0472">Membrane</keyword>